<feature type="transmembrane region" description="Helical" evidence="6">
    <location>
        <begin position="680"/>
        <end position="697"/>
    </location>
</feature>
<keyword evidence="3 6" id="KW-0812">Transmembrane</keyword>
<evidence type="ECO:0000259" key="7">
    <source>
        <dbReference type="Pfam" id="PF04932"/>
    </source>
</evidence>
<dbReference type="PANTHER" id="PTHR37422">
    <property type="entry name" value="TEICHURONIC ACID BIOSYNTHESIS PROTEIN TUAE"/>
    <property type="match status" value="1"/>
</dbReference>
<evidence type="ECO:0000256" key="4">
    <source>
        <dbReference type="ARBA" id="ARBA00022989"/>
    </source>
</evidence>
<dbReference type="GO" id="GO:0005886">
    <property type="term" value="C:plasma membrane"/>
    <property type="evidence" value="ECO:0007669"/>
    <property type="project" value="UniProtKB-SubCell"/>
</dbReference>
<keyword evidence="2" id="KW-1003">Cell membrane</keyword>
<dbReference type="InterPro" id="IPR007016">
    <property type="entry name" value="O-antigen_ligase-rel_domated"/>
</dbReference>
<reference evidence="8 9" key="1">
    <citation type="submission" date="2018-08" db="EMBL/GenBank/DDBJ databases">
        <title>Complete genome sequencing of Blastochloris tepida GI.</title>
        <authorList>
            <person name="Tsukatani Y."/>
            <person name="Mori H."/>
        </authorList>
    </citation>
    <scope>NUCLEOTIDE SEQUENCE [LARGE SCALE GENOMIC DNA]</scope>
    <source>
        <strain evidence="8 9">GI</strain>
    </source>
</reference>
<feature type="transmembrane region" description="Helical" evidence="6">
    <location>
        <begin position="395"/>
        <end position="415"/>
    </location>
</feature>
<protein>
    <recommendedName>
        <fullName evidence="7">O-antigen ligase-related domain-containing protein</fullName>
    </recommendedName>
</protein>
<feature type="transmembrane region" description="Helical" evidence="6">
    <location>
        <begin position="330"/>
        <end position="348"/>
    </location>
</feature>
<proteinExistence type="predicted"/>
<accession>A0A348G432</accession>
<evidence type="ECO:0000256" key="1">
    <source>
        <dbReference type="ARBA" id="ARBA00004651"/>
    </source>
</evidence>
<dbReference type="AlphaFoldDB" id="A0A348G432"/>
<feature type="transmembrane region" description="Helical" evidence="6">
    <location>
        <begin position="643"/>
        <end position="668"/>
    </location>
</feature>
<keyword evidence="9" id="KW-1185">Reference proteome</keyword>
<feature type="transmembrane region" description="Helical" evidence="6">
    <location>
        <begin position="464"/>
        <end position="485"/>
    </location>
</feature>
<evidence type="ECO:0000313" key="8">
    <source>
        <dbReference type="EMBL" id="BBF94315.1"/>
    </source>
</evidence>
<feature type="transmembrane region" description="Helical" evidence="6">
    <location>
        <begin position="137"/>
        <end position="156"/>
    </location>
</feature>
<feature type="transmembrane region" description="Helical" evidence="6">
    <location>
        <begin position="210"/>
        <end position="232"/>
    </location>
</feature>
<dbReference type="Pfam" id="PF03706">
    <property type="entry name" value="LPG_synthase_TM"/>
    <property type="match status" value="1"/>
</dbReference>
<feature type="transmembrane region" description="Helical" evidence="6">
    <location>
        <begin position="176"/>
        <end position="198"/>
    </location>
</feature>
<dbReference type="InterPro" id="IPR051533">
    <property type="entry name" value="WaaL-like"/>
</dbReference>
<feature type="transmembrane region" description="Helical" evidence="6">
    <location>
        <begin position="58"/>
        <end position="77"/>
    </location>
</feature>
<feature type="transmembrane region" description="Helical" evidence="6">
    <location>
        <begin position="422"/>
        <end position="444"/>
    </location>
</feature>
<evidence type="ECO:0000256" key="3">
    <source>
        <dbReference type="ARBA" id="ARBA00022692"/>
    </source>
</evidence>
<evidence type="ECO:0000256" key="5">
    <source>
        <dbReference type="ARBA" id="ARBA00023136"/>
    </source>
</evidence>
<name>A0A348G432_9HYPH</name>
<keyword evidence="5 6" id="KW-0472">Membrane</keyword>
<sequence length="755" mass="79944">MLTFWLYGASGIVDAMLGYSPGAILSALAFLGLNYVIAFARFLFVIRHLSGERLGWRPAFAAYNVGQISSIFLFNIVGQSLGRAAMLARHGIGVDASVVGTYVERLVATAVLGLSAVLAAILLFGTIGLTLEGGFDYLLAVTVSLSIAAFFAWLLVLRGRQEWRVCTSIVPTGSLLWPTVLLTVIAQIAMGAAYWVLLSPHIAGIDSGQIAAALVIVMFTSSLPISFSGWGIRELSAAKALGLLGVVPTAAVAAALTIGTISLVIPLIGAAVSAILARVLPDSRPPEAGTAERVAVPGAAALVLILAFATAILVLFQIRVPFENHVATVSPGDAAALTALGLVGYLLWREQRGLTVLPPAVLGCLGVLSLVVGYALCIGYVRFGTIDWAWLNRGLGWIVCLGYVSVGAGVVLVAGDRGRLRVLAVFLVALLTVSLIQIGLYAAAHLQVFEEDWFNSSWIEGFALNRNAFGFQLAIGLVVAWLFVLRDAARGHWQRHWFSASCLLLATYLTLSRAAFVTLGVLIVLGVAFASGLRWQRLSVFAAALATATLLGTAAPTLEPLNGFAMAIGRQVAGDWTASNPVAEAAAKLAENRQSSDAERWQTINDGLALWRRHPLFGAGLGGYVHERLLRGESFQVVHSVPVWLLAEAGAVGLILALAGAGWVLLWLWRQRDGHTGIQARAAAMALAVFAIFGLVHDVFAQRSFWLVFGLLVAMNLPGRSSTTTASDAPNRESLSVAAGQTCDQDGINLLISRK</sequence>
<evidence type="ECO:0000256" key="2">
    <source>
        <dbReference type="ARBA" id="ARBA00022475"/>
    </source>
</evidence>
<dbReference type="RefSeq" id="WP_160140635.1">
    <property type="nucleotide sequence ID" value="NZ_AP018907.1"/>
</dbReference>
<evidence type="ECO:0000313" key="9">
    <source>
        <dbReference type="Proteomes" id="UP000266934"/>
    </source>
</evidence>
<dbReference type="PANTHER" id="PTHR37422:SF13">
    <property type="entry name" value="LIPOPOLYSACCHARIDE BIOSYNTHESIS PROTEIN PA4999-RELATED"/>
    <property type="match status" value="1"/>
</dbReference>
<dbReference type="Pfam" id="PF04932">
    <property type="entry name" value="Wzy_C"/>
    <property type="match status" value="1"/>
</dbReference>
<feature type="transmembrane region" description="Helical" evidence="6">
    <location>
        <begin position="298"/>
        <end position="318"/>
    </location>
</feature>
<feature type="transmembrane region" description="Helical" evidence="6">
    <location>
        <begin position="23"/>
        <end position="46"/>
    </location>
</feature>
<dbReference type="KEGG" id="blag:BLTE_30000"/>
<gene>
    <name evidence="8" type="ORF">BLTE_30000</name>
</gene>
<keyword evidence="4 6" id="KW-1133">Transmembrane helix</keyword>
<feature type="transmembrane region" description="Helical" evidence="6">
    <location>
        <begin position="252"/>
        <end position="277"/>
    </location>
</feature>
<dbReference type="InterPro" id="IPR022791">
    <property type="entry name" value="L-PG_synthase/AglD"/>
</dbReference>
<feature type="transmembrane region" description="Helical" evidence="6">
    <location>
        <begin position="497"/>
        <end position="530"/>
    </location>
</feature>
<feature type="transmembrane region" description="Helical" evidence="6">
    <location>
        <begin position="360"/>
        <end position="383"/>
    </location>
</feature>
<feature type="domain" description="O-antigen ligase-related" evidence="7">
    <location>
        <begin position="500"/>
        <end position="657"/>
    </location>
</feature>
<dbReference type="Proteomes" id="UP000266934">
    <property type="component" value="Chromosome"/>
</dbReference>
<feature type="transmembrane region" description="Helical" evidence="6">
    <location>
        <begin position="106"/>
        <end position="125"/>
    </location>
</feature>
<dbReference type="EMBL" id="AP018907">
    <property type="protein sequence ID" value="BBF94315.1"/>
    <property type="molecule type" value="Genomic_DNA"/>
</dbReference>
<comment type="subcellular location">
    <subcellularLocation>
        <location evidence="1">Cell membrane</location>
        <topology evidence="1">Multi-pass membrane protein</topology>
    </subcellularLocation>
</comment>
<organism evidence="8 9">
    <name type="scientific">Blastochloris tepida</name>
    <dbReference type="NCBI Taxonomy" id="2233851"/>
    <lineage>
        <taxon>Bacteria</taxon>
        <taxon>Pseudomonadati</taxon>
        <taxon>Pseudomonadota</taxon>
        <taxon>Alphaproteobacteria</taxon>
        <taxon>Hyphomicrobiales</taxon>
        <taxon>Blastochloridaceae</taxon>
        <taxon>Blastochloris</taxon>
    </lineage>
</organism>
<dbReference type="OrthoDB" id="8265436at2"/>
<evidence type="ECO:0000256" key="6">
    <source>
        <dbReference type="SAM" id="Phobius"/>
    </source>
</evidence>